<evidence type="ECO:0000313" key="1">
    <source>
        <dbReference type="EMBL" id="UWN57878.1"/>
    </source>
</evidence>
<name>A0ABY5V1J8_9BACT</name>
<dbReference type="InterPro" id="IPR022385">
    <property type="entry name" value="Rhs_assc_core"/>
</dbReference>
<organism evidence="1 2">
    <name type="scientific">Alistipes ihumii AP11</name>
    <dbReference type="NCBI Taxonomy" id="1211813"/>
    <lineage>
        <taxon>Bacteria</taxon>
        <taxon>Pseudomonadati</taxon>
        <taxon>Bacteroidota</taxon>
        <taxon>Bacteroidia</taxon>
        <taxon>Bacteroidales</taxon>
        <taxon>Rikenellaceae</taxon>
        <taxon>Alistipes</taxon>
    </lineage>
</organism>
<dbReference type="Proteomes" id="UP001059295">
    <property type="component" value="Chromosome"/>
</dbReference>
<dbReference type="RefSeq" id="WP_157365644.1">
    <property type="nucleotide sequence ID" value="NZ_CAPH01000003.1"/>
</dbReference>
<reference evidence="1" key="1">
    <citation type="journal article" date="2022" name="Cell">
        <title>Design, construction, and in vivo augmentation of a complex gut microbiome.</title>
        <authorList>
            <person name="Cheng A.G."/>
            <person name="Ho P.Y."/>
            <person name="Aranda-Diaz A."/>
            <person name="Jain S."/>
            <person name="Yu F.B."/>
            <person name="Meng X."/>
            <person name="Wang M."/>
            <person name="Iakiviak M."/>
            <person name="Nagashima K."/>
            <person name="Zhao A."/>
            <person name="Murugkar P."/>
            <person name="Patil A."/>
            <person name="Atabakhsh K."/>
            <person name="Weakley A."/>
            <person name="Yan J."/>
            <person name="Brumbaugh A.R."/>
            <person name="Higginbottom S."/>
            <person name="Dimas A."/>
            <person name="Shiver A.L."/>
            <person name="Deutschbauer A."/>
            <person name="Neff N."/>
            <person name="Sonnenburg J.L."/>
            <person name="Huang K.C."/>
            <person name="Fischbach M.A."/>
        </authorList>
    </citation>
    <scope>NUCLEOTIDE SEQUENCE</scope>
    <source>
        <strain evidence="1">AP11</strain>
    </source>
</reference>
<dbReference type="InterPro" id="IPR050708">
    <property type="entry name" value="T6SS_VgrG/RHS"/>
</dbReference>
<protein>
    <submittedName>
        <fullName evidence="1">RHS repeat-associated core domain-containing protein</fullName>
    </submittedName>
</protein>
<accession>A0ABY5V1J8</accession>
<dbReference type="Gene3D" id="2.180.10.10">
    <property type="entry name" value="RHS repeat-associated core"/>
    <property type="match status" value="1"/>
</dbReference>
<keyword evidence="2" id="KW-1185">Reference proteome</keyword>
<gene>
    <name evidence="1" type="ORF">NQ491_03605</name>
</gene>
<dbReference type="PANTHER" id="PTHR32305">
    <property type="match status" value="1"/>
</dbReference>
<dbReference type="NCBIfam" id="TIGR03696">
    <property type="entry name" value="Rhs_assc_core"/>
    <property type="match status" value="1"/>
</dbReference>
<proteinExistence type="predicted"/>
<dbReference type="GeneID" id="82890789"/>
<sequence length="432" mass="46169">MQHPEGTVSMASDGYTYNYFKTDHTGSTRVLLSAVNGSLQQQTTDYYPFGLAWEYNNLNKNKYLFSGKELQDDDIGTSGLLGLYDFGARYYNPVLGRWFNVDPASQVANSYLFCGNSPAVYVDKDGRVFAIIPAIAMGAAIGAVSYTLDVAFSDGGFRNWNFGKFIKSMALSAVSGIATAGVGEIFGPTGGFWNEAGRGLAHGIAQGGLSAIDGGNFLSGFTAGALSSWGVSGFQEWKGVGNTIAGMYIFGGISGGIGSAVSGGNFWEGMARGLTITALNHAHAAWETVAALKGELPVYSGKAMENGDMGGCTYAVLKSNAEYSGKELPANFQIEADGADYNQLANKNGLQTDNIKVDEIEATLKQDRPIAVSYTVQGRGHTVGIQEFQQKTLPSGKTRQRFKVMDPDVGSIVFKSDIIVKLYNPFVLRILK</sequence>
<dbReference type="PANTHER" id="PTHR32305:SF15">
    <property type="entry name" value="PROTEIN RHSA-RELATED"/>
    <property type="match status" value="1"/>
</dbReference>
<evidence type="ECO:0000313" key="2">
    <source>
        <dbReference type="Proteomes" id="UP001059295"/>
    </source>
</evidence>
<dbReference type="EMBL" id="CP102294">
    <property type="protein sequence ID" value="UWN57878.1"/>
    <property type="molecule type" value="Genomic_DNA"/>
</dbReference>